<dbReference type="Proteomes" id="UP000263012">
    <property type="component" value="Chromosome"/>
</dbReference>
<dbReference type="InterPro" id="IPR036291">
    <property type="entry name" value="NAD(P)-bd_dom_sf"/>
</dbReference>
<sequence>MVSLPDSVAVVTGAASGMGRSMAEAFADEGASVVVVDVDEDGATDVAEHIRSGGGDAIAVIGDVTDADSVDEVVDRTIDEFGTIDVLCNNAGVLDDFTPVGDASDELWYGVIDVNLHGPFLLTRAALPELQQGDDEGVVINTASIAGKVAGGGGAAYTTSKHGLIGFTKQLSHDYGPEIRANAICPGAVETGMTDQMIEEMEAMTADTPAQRYAQPEEIAAVAVFLASDDASFVHGTAVDVDGGWLVD</sequence>
<dbReference type="EC" id="1.1.1.100" evidence="3"/>
<protein>
    <submittedName>
        <fullName evidence="3">3-oxoacyl-[acyl-carrier protein] reductase</fullName>
        <ecNumber evidence="3">1.1.1.100</ecNumber>
    </submittedName>
</protein>
<dbReference type="PRINTS" id="PR00081">
    <property type="entry name" value="GDHRDH"/>
</dbReference>
<evidence type="ECO:0000313" key="3">
    <source>
        <dbReference type="EMBL" id="AUX10163.1"/>
    </source>
</evidence>
<keyword evidence="2 3" id="KW-0560">Oxidoreductase</keyword>
<dbReference type="CDD" id="cd05233">
    <property type="entry name" value="SDR_c"/>
    <property type="match status" value="1"/>
</dbReference>
<dbReference type="AlphaFoldDB" id="A0A343TM41"/>
<dbReference type="InterPro" id="IPR002347">
    <property type="entry name" value="SDR_fam"/>
</dbReference>
<reference evidence="4" key="1">
    <citation type="submission" date="2017-11" db="EMBL/GenBank/DDBJ databases">
        <title>Phenotypic and genomic properties of facultatively anaerobic sulfur-reducing natronoarchaea from hypersaline soda lakes.</title>
        <authorList>
            <person name="Sorokin D.Y."/>
            <person name="Kublanov I.V."/>
            <person name="Roman P."/>
            <person name="Sinninghe Damste J.S."/>
            <person name="Golyshin P.N."/>
            <person name="Rojo D."/>
            <person name="Ciordia S."/>
            <person name="Mena M.D.C."/>
            <person name="Ferrer M."/>
            <person name="Messina E."/>
            <person name="Smedile F."/>
            <person name="La Spada G."/>
            <person name="La Cono V."/>
            <person name="Yakimov M.M."/>
        </authorList>
    </citation>
    <scope>NUCLEOTIDE SEQUENCE [LARGE SCALE GENOMIC DNA]</scope>
    <source>
        <strain evidence="4">AArc-Sl</strain>
    </source>
</reference>
<dbReference type="GeneID" id="37878898"/>
<proteinExistence type="inferred from homology"/>
<dbReference type="EMBL" id="CP025066">
    <property type="protein sequence ID" value="AUX10163.1"/>
    <property type="molecule type" value="Genomic_DNA"/>
</dbReference>
<accession>A0A343TM41</accession>
<dbReference type="GO" id="GO:0004316">
    <property type="term" value="F:3-oxoacyl-[acyl-carrier-protein] reductase (NADPH) activity"/>
    <property type="evidence" value="ECO:0007669"/>
    <property type="project" value="UniProtKB-EC"/>
</dbReference>
<dbReference type="PANTHER" id="PTHR24321:SF8">
    <property type="entry name" value="ESTRADIOL 17-BETA-DEHYDROGENASE 8-RELATED"/>
    <property type="match status" value="1"/>
</dbReference>
<dbReference type="OrthoDB" id="7442at2157"/>
<keyword evidence="4" id="KW-1185">Reference proteome</keyword>
<dbReference type="RefSeq" id="WP_119819960.1">
    <property type="nucleotide sequence ID" value="NZ_CP025066.1"/>
</dbReference>
<dbReference type="Pfam" id="PF13561">
    <property type="entry name" value="adh_short_C2"/>
    <property type="match status" value="1"/>
</dbReference>
<evidence type="ECO:0000256" key="2">
    <source>
        <dbReference type="ARBA" id="ARBA00023002"/>
    </source>
</evidence>
<dbReference type="PRINTS" id="PR00080">
    <property type="entry name" value="SDRFAMILY"/>
</dbReference>
<evidence type="ECO:0000313" key="4">
    <source>
        <dbReference type="Proteomes" id="UP000263012"/>
    </source>
</evidence>
<dbReference type="NCBIfam" id="NF009466">
    <property type="entry name" value="PRK12826.1-2"/>
    <property type="match status" value="1"/>
</dbReference>
<dbReference type="InterPro" id="IPR020904">
    <property type="entry name" value="Sc_DH/Rdtase_CS"/>
</dbReference>
<dbReference type="KEGG" id="hdf:AArcSl_2542"/>
<comment type="similarity">
    <text evidence="1">Belongs to the short-chain dehydrogenases/reductases (SDR) family.</text>
</comment>
<dbReference type="Gene3D" id="3.40.50.720">
    <property type="entry name" value="NAD(P)-binding Rossmann-like Domain"/>
    <property type="match status" value="1"/>
</dbReference>
<dbReference type="PROSITE" id="PS00061">
    <property type="entry name" value="ADH_SHORT"/>
    <property type="match status" value="1"/>
</dbReference>
<dbReference type="SUPFAM" id="SSF51735">
    <property type="entry name" value="NAD(P)-binding Rossmann-fold domains"/>
    <property type="match status" value="1"/>
</dbReference>
<dbReference type="PANTHER" id="PTHR24321">
    <property type="entry name" value="DEHYDROGENASES, SHORT CHAIN"/>
    <property type="match status" value="1"/>
</dbReference>
<gene>
    <name evidence="3" type="primary">fabG6</name>
    <name evidence="3" type="ORF">AArcSl_2542</name>
</gene>
<dbReference type="NCBIfam" id="NF005559">
    <property type="entry name" value="PRK07231.1"/>
    <property type="match status" value="1"/>
</dbReference>
<organism evidence="3 4">
    <name type="scientific">Halalkaliarchaeum desulfuricum</name>
    <dbReference type="NCBI Taxonomy" id="2055893"/>
    <lineage>
        <taxon>Archaea</taxon>
        <taxon>Methanobacteriati</taxon>
        <taxon>Methanobacteriota</taxon>
        <taxon>Stenosarchaea group</taxon>
        <taxon>Halobacteria</taxon>
        <taxon>Halobacteriales</taxon>
        <taxon>Haloferacaceae</taxon>
        <taxon>Halalkaliarchaeum</taxon>
    </lineage>
</organism>
<evidence type="ECO:0000256" key="1">
    <source>
        <dbReference type="ARBA" id="ARBA00006484"/>
    </source>
</evidence>
<name>A0A343TM41_9EURY</name>
<dbReference type="FunFam" id="3.40.50.720:FF:000084">
    <property type="entry name" value="Short-chain dehydrogenase reductase"/>
    <property type="match status" value="1"/>
</dbReference>